<keyword evidence="1" id="KW-1133">Transmembrane helix</keyword>
<evidence type="ECO:0008006" key="3">
    <source>
        <dbReference type="Google" id="ProtNLM"/>
    </source>
</evidence>
<feature type="transmembrane region" description="Helical" evidence="1">
    <location>
        <begin position="100"/>
        <end position="117"/>
    </location>
</feature>
<reference evidence="2" key="1">
    <citation type="journal article" date="2013" name="Genome Biol.">
        <title>Comparative genomics of the core and accessory genomes of 48 Sinorhizobium strains comprising five genospecies.</title>
        <authorList>
            <person name="Sugawara M."/>
            <person name="Epstein B."/>
            <person name="Badgley B.D."/>
            <person name="Unno T."/>
            <person name="Xu L."/>
            <person name="Reese J."/>
            <person name="Gyaneshwar P."/>
            <person name="Denny R."/>
            <person name="Mudge J."/>
            <person name="Bharti A.K."/>
            <person name="Farmer A.D."/>
            <person name="May G.D."/>
            <person name="Woodward J.E."/>
            <person name="Medigue C."/>
            <person name="Vallenet D."/>
            <person name="Lajus A."/>
            <person name="Rouy Z."/>
            <person name="Martinez-Vaz B."/>
            <person name="Tiffin P."/>
            <person name="Young N.D."/>
            <person name="Sadowsky M.J."/>
        </authorList>
    </citation>
    <scope>NUCLEOTIDE SEQUENCE</scope>
    <source>
        <strain evidence="2">M30</strain>
    </source>
</reference>
<feature type="transmembrane region" description="Helical" evidence="1">
    <location>
        <begin position="355"/>
        <end position="374"/>
    </location>
</feature>
<dbReference type="Pfam" id="PF06772">
    <property type="entry name" value="LtrA"/>
    <property type="match status" value="1"/>
</dbReference>
<evidence type="ECO:0000313" key="2">
    <source>
        <dbReference type="EMBL" id="MQW04843.1"/>
    </source>
</evidence>
<name>A0A6A7ZPE8_RHIML</name>
<keyword evidence="1" id="KW-0472">Membrane</keyword>
<feature type="transmembrane region" description="Helical" evidence="1">
    <location>
        <begin position="123"/>
        <end position="144"/>
    </location>
</feature>
<keyword evidence="1" id="KW-0812">Transmembrane</keyword>
<feature type="transmembrane region" description="Helical" evidence="1">
    <location>
        <begin position="253"/>
        <end position="272"/>
    </location>
</feature>
<dbReference type="AlphaFoldDB" id="A0A6A7ZPE8"/>
<evidence type="ECO:0000256" key="1">
    <source>
        <dbReference type="SAM" id="Phobius"/>
    </source>
</evidence>
<dbReference type="InterPro" id="IPR010640">
    <property type="entry name" value="Low_temperature_requirement_A"/>
</dbReference>
<dbReference type="EMBL" id="WISP01000104">
    <property type="protein sequence ID" value="MQW04843.1"/>
    <property type="molecule type" value="Genomic_DNA"/>
</dbReference>
<comment type="caution">
    <text evidence="2">The sequence shown here is derived from an EMBL/GenBank/DDBJ whole genome shotgun (WGS) entry which is preliminary data.</text>
</comment>
<proteinExistence type="predicted"/>
<feature type="transmembrane region" description="Helical" evidence="1">
    <location>
        <begin position="326"/>
        <end position="348"/>
    </location>
</feature>
<feature type="transmembrane region" description="Helical" evidence="1">
    <location>
        <begin position="293"/>
        <end position="314"/>
    </location>
</feature>
<protein>
    <recommendedName>
        <fullName evidence="3">Low temperature requirement protein A</fullName>
    </recommendedName>
</protein>
<gene>
    <name evidence="2" type="ORF">GHK45_13965</name>
</gene>
<dbReference type="PANTHER" id="PTHR36840">
    <property type="entry name" value="BLL5714 PROTEIN"/>
    <property type="match status" value="1"/>
</dbReference>
<feature type="transmembrane region" description="Helical" evidence="1">
    <location>
        <begin position="183"/>
        <end position="203"/>
    </location>
</feature>
<accession>A0A6A7ZPE8</accession>
<feature type="transmembrane region" description="Helical" evidence="1">
    <location>
        <begin position="380"/>
        <end position="401"/>
    </location>
</feature>
<feature type="transmembrane region" description="Helical" evidence="1">
    <location>
        <begin position="66"/>
        <end position="88"/>
    </location>
</feature>
<dbReference type="PANTHER" id="PTHR36840:SF1">
    <property type="entry name" value="BLL5714 PROTEIN"/>
    <property type="match status" value="1"/>
</dbReference>
<organism evidence="2">
    <name type="scientific">Rhizobium meliloti</name>
    <name type="common">Ensifer meliloti</name>
    <name type="synonym">Sinorhizobium meliloti</name>
    <dbReference type="NCBI Taxonomy" id="382"/>
    <lineage>
        <taxon>Bacteria</taxon>
        <taxon>Pseudomonadati</taxon>
        <taxon>Pseudomonadota</taxon>
        <taxon>Alphaproteobacteria</taxon>
        <taxon>Hyphomicrobiales</taxon>
        <taxon>Rhizobiaceae</taxon>
        <taxon>Sinorhizobium/Ensifer group</taxon>
        <taxon>Sinorhizobium</taxon>
    </lineage>
</organism>
<feature type="transmembrane region" description="Helical" evidence="1">
    <location>
        <begin position="156"/>
        <end position="177"/>
    </location>
</feature>
<sequence>MTRESLNISACHPYEGPMAENHPHWLRKENTDQTKASFPELFFDLVFVFALIQLSETLSDDFSFGIAVEAVLFIFALWWVWIHTTWVMDLLDTEIEPVRLLLFTLMFCGIVMAIALPEAFKGMGLVFAVAYSAMQVSRSLFALYAFRRGDPASFMAFFRITAWLTISSTFWITGGLSEPHVRVVLWIVALVVEYTGPTVRYWVPLIGASPRETLDIDGEHLAERSALFVIIALGETILTTGKHTFSNLETEGTPWVLCFSFLTTVLMWWIYFHDGQERAADKAEGTSKPQTTAQYLFTYGHLPIVGGIIFTAVGEDFSLAHPYEPGTYNFALAQLGGPILFLGGTMWMKRVSSRVLPYSHVFGIGLLTASFTLVPFVANFVIQALSGAILLVVAVWEYVALKHLRRSAA</sequence>